<evidence type="ECO:0000313" key="2">
    <source>
        <dbReference type="Proteomes" id="UP000007392"/>
    </source>
</evidence>
<gene>
    <name evidence="1" type="ORF">B2K_38270</name>
</gene>
<dbReference type="Proteomes" id="UP000007392">
    <property type="component" value="Chromosome"/>
</dbReference>
<protein>
    <submittedName>
        <fullName evidence="1">Uncharacterized protein</fullName>
    </submittedName>
</protein>
<dbReference type="HOGENOM" id="CLU_2992426_0_0_9"/>
<dbReference type="KEGG" id="pmw:B2K_38270"/>
<name>R9UP12_9BACL</name>
<dbReference type="AlphaFoldDB" id="R9UP12"/>
<dbReference type="EMBL" id="CP003422">
    <property type="protein sequence ID" value="AGN70542.1"/>
    <property type="molecule type" value="Genomic_DNA"/>
</dbReference>
<proteinExistence type="predicted"/>
<organism evidence="1 2">
    <name type="scientific">Paenibacillus mucilaginosus K02</name>
    <dbReference type="NCBI Taxonomy" id="997761"/>
    <lineage>
        <taxon>Bacteria</taxon>
        <taxon>Bacillati</taxon>
        <taxon>Bacillota</taxon>
        <taxon>Bacilli</taxon>
        <taxon>Bacillales</taxon>
        <taxon>Paenibacillaceae</taxon>
        <taxon>Paenibacillus</taxon>
    </lineage>
</organism>
<accession>R9UP12</accession>
<evidence type="ECO:0000313" key="1">
    <source>
        <dbReference type="EMBL" id="AGN70542.1"/>
    </source>
</evidence>
<sequence length="57" mass="6698">MVVEAPGGALFLLQAFYRSLFRKAERLILAREQEWIRYGSIRPDVFESAGRRRLIED</sequence>
<reference evidence="1 2" key="1">
    <citation type="submission" date="2013-06" db="EMBL/GenBank/DDBJ databases">
        <title>Complete genome sequence of Paenibacillus mucilaginosus K02.</title>
        <authorList>
            <person name="Xiao B."/>
            <person name="Sun L."/>
            <person name="Xiao L."/>
            <person name="Lian B."/>
        </authorList>
    </citation>
    <scope>NUCLEOTIDE SEQUENCE [LARGE SCALE GENOMIC DNA]</scope>
    <source>
        <strain evidence="1 2">K02</strain>
    </source>
</reference>